<dbReference type="InterPro" id="IPR001387">
    <property type="entry name" value="Cro/C1-type_HTH"/>
</dbReference>
<dbReference type="CDD" id="cd00093">
    <property type="entry name" value="HTH_XRE"/>
    <property type="match status" value="1"/>
</dbReference>
<organism evidence="2 3">
    <name type="scientific">Paludifilum halophilum</name>
    <dbReference type="NCBI Taxonomy" id="1642702"/>
    <lineage>
        <taxon>Bacteria</taxon>
        <taxon>Bacillati</taxon>
        <taxon>Bacillota</taxon>
        <taxon>Bacilli</taxon>
        <taxon>Bacillales</taxon>
        <taxon>Thermoactinomycetaceae</taxon>
        <taxon>Paludifilum</taxon>
    </lineage>
</organism>
<evidence type="ECO:0000259" key="1">
    <source>
        <dbReference type="PROSITE" id="PS50943"/>
    </source>
</evidence>
<dbReference type="InterPro" id="IPR010982">
    <property type="entry name" value="Lambda_DNA-bd_dom_sf"/>
</dbReference>
<dbReference type="Pfam" id="PF01381">
    <property type="entry name" value="HTH_3"/>
    <property type="match status" value="1"/>
</dbReference>
<dbReference type="Proteomes" id="UP000215459">
    <property type="component" value="Unassembled WGS sequence"/>
</dbReference>
<protein>
    <recommendedName>
        <fullName evidence="1">HTH cro/C1-type domain-containing protein</fullName>
    </recommendedName>
</protein>
<dbReference type="SMART" id="SM00530">
    <property type="entry name" value="HTH_XRE"/>
    <property type="match status" value="1"/>
</dbReference>
<sequence>MYGPTLKKLRLLRGLTQKQVADKVGVTRNMITMLEKGVARPSPALERRLKETLDASEDVLEVLERFK</sequence>
<dbReference type="AlphaFoldDB" id="A0A235B227"/>
<dbReference type="RefSeq" id="WP_094265833.1">
    <property type="nucleotide sequence ID" value="NZ_NOWF01000014.1"/>
</dbReference>
<dbReference type="Gene3D" id="1.10.260.40">
    <property type="entry name" value="lambda repressor-like DNA-binding domains"/>
    <property type="match status" value="1"/>
</dbReference>
<evidence type="ECO:0000313" key="2">
    <source>
        <dbReference type="EMBL" id="OYD06281.1"/>
    </source>
</evidence>
<comment type="caution">
    <text evidence="2">The sequence shown here is derived from an EMBL/GenBank/DDBJ whole genome shotgun (WGS) entry which is preliminary data.</text>
</comment>
<dbReference type="PROSITE" id="PS50943">
    <property type="entry name" value="HTH_CROC1"/>
    <property type="match status" value="1"/>
</dbReference>
<dbReference type="SUPFAM" id="SSF47413">
    <property type="entry name" value="lambda repressor-like DNA-binding domains"/>
    <property type="match status" value="1"/>
</dbReference>
<keyword evidence="3" id="KW-1185">Reference proteome</keyword>
<proteinExistence type="predicted"/>
<reference evidence="2 3" key="1">
    <citation type="submission" date="2017-07" db="EMBL/GenBank/DDBJ databases">
        <title>The genome sequence of Paludifilum halophilum highlights mechanisms for microbial adaptation to high salt environemnts.</title>
        <authorList>
            <person name="Belbahri L."/>
        </authorList>
    </citation>
    <scope>NUCLEOTIDE SEQUENCE [LARGE SCALE GENOMIC DNA]</scope>
    <source>
        <strain evidence="2 3">DSM 102817</strain>
    </source>
</reference>
<feature type="domain" description="HTH cro/C1-type" evidence="1">
    <location>
        <begin position="6"/>
        <end position="60"/>
    </location>
</feature>
<dbReference type="EMBL" id="NOWF01000014">
    <property type="protein sequence ID" value="OYD06281.1"/>
    <property type="molecule type" value="Genomic_DNA"/>
</dbReference>
<gene>
    <name evidence="2" type="ORF">CHM34_17100</name>
</gene>
<name>A0A235B227_9BACL</name>
<accession>A0A235B227</accession>
<dbReference type="OrthoDB" id="1859224at2"/>
<dbReference type="GO" id="GO:0003677">
    <property type="term" value="F:DNA binding"/>
    <property type="evidence" value="ECO:0007669"/>
    <property type="project" value="InterPro"/>
</dbReference>
<evidence type="ECO:0000313" key="3">
    <source>
        <dbReference type="Proteomes" id="UP000215459"/>
    </source>
</evidence>